<dbReference type="Proteomes" id="UP000274822">
    <property type="component" value="Unassembled WGS sequence"/>
</dbReference>
<reference evidence="1 2" key="1">
    <citation type="journal article" date="2018" name="New Phytol.">
        <title>Phylogenomics of Endogonaceae and evolution of mycorrhizas within Mucoromycota.</title>
        <authorList>
            <person name="Chang Y."/>
            <person name="Desiro A."/>
            <person name="Na H."/>
            <person name="Sandor L."/>
            <person name="Lipzen A."/>
            <person name="Clum A."/>
            <person name="Barry K."/>
            <person name="Grigoriev I.V."/>
            <person name="Martin F.M."/>
            <person name="Stajich J.E."/>
            <person name="Smith M.E."/>
            <person name="Bonito G."/>
            <person name="Spatafora J.W."/>
        </authorList>
    </citation>
    <scope>NUCLEOTIDE SEQUENCE [LARGE SCALE GENOMIC DNA]</scope>
    <source>
        <strain evidence="1 2">AD002</strain>
    </source>
</reference>
<gene>
    <name evidence="1" type="ORF">BC938DRAFT_482549</name>
</gene>
<sequence length="157" mass="16878">MQSRLARSSRPLGLGIVSSAKTQSVWYGTCDIYVLEIGNYFLQINTNKPPRFSQTPTDLTKLSLSSWRHIGGRRDSCGSNPKISPVIPPDGIYITMAVEDFGFGEQLCNNGGPAKDFSGRGILDGSRRGGYASGTGYDGGLIRDSGRKSGVNVTCDH</sequence>
<evidence type="ECO:0000313" key="2">
    <source>
        <dbReference type="Proteomes" id="UP000274822"/>
    </source>
</evidence>
<comment type="caution">
    <text evidence="1">The sequence shown here is derived from an EMBL/GenBank/DDBJ whole genome shotgun (WGS) entry which is preliminary data.</text>
</comment>
<keyword evidence="2" id="KW-1185">Reference proteome</keyword>
<name>A0A433QDP2_9FUNG</name>
<proteinExistence type="predicted"/>
<protein>
    <submittedName>
        <fullName evidence="1">Uncharacterized protein</fullName>
    </submittedName>
</protein>
<evidence type="ECO:0000313" key="1">
    <source>
        <dbReference type="EMBL" id="RUS27935.1"/>
    </source>
</evidence>
<organism evidence="1 2">
    <name type="scientific">Jimgerdemannia flammicorona</name>
    <dbReference type="NCBI Taxonomy" id="994334"/>
    <lineage>
        <taxon>Eukaryota</taxon>
        <taxon>Fungi</taxon>
        <taxon>Fungi incertae sedis</taxon>
        <taxon>Mucoromycota</taxon>
        <taxon>Mucoromycotina</taxon>
        <taxon>Endogonomycetes</taxon>
        <taxon>Endogonales</taxon>
        <taxon>Endogonaceae</taxon>
        <taxon>Jimgerdemannia</taxon>
    </lineage>
</organism>
<dbReference type="AlphaFoldDB" id="A0A433QDP2"/>
<dbReference type="EMBL" id="RBNJ01007463">
    <property type="protein sequence ID" value="RUS27935.1"/>
    <property type="molecule type" value="Genomic_DNA"/>
</dbReference>
<accession>A0A433QDP2</accession>